<dbReference type="InterPro" id="IPR027417">
    <property type="entry name" value="P-loop_NTPase"/>
</dbReference>
<keyword evidence="4" id="KW-0611">Plant defense</keyword>
<reference evidence="12" key="2">
    <citation type="submission" date="2025-08" db="UniProtKB">
        <authorList>
            <consortium name="RefSeq"/>
        </authorList>
    </citation>
    <scope>IDENTIFICATION</scope>
</reference>
<evidence type="ECO:0000259" key="7">
    <source>
        <dbReference type="Pfam" id="PF18052"/>
    </source>
</evidence>
<dbReference type="InterPro" id="IPR036388">
    <property type="entry name" value="WH-like_DNA-bd_sf"/>
</dbReference>
<dbReference type="SUPFAM" id="SSF52047">
    <property type="entry name" value="RNI-like"/>
    <property type="match status" value="1"/>
</dbReference>
<dbReference type="InterPro" id="IPR058922">
    <property type="entry name" value="WHD_DRP"/>
</dbReference>
<dbReference type="Pfam" id="PF23559">
    <property type="entry name" value="WHD_DRP"/>
    <property type="match status" value="1"/>
</dbReference>
<keyword evidence="2" id="KW-0677">Repeat</keyword>
<dbReference type="Gene3D" id="3.80.10.10">
    <property type="entry name" value="Ribonuclease Inhibitor"/>
    <property type="match status" value="3"/>
</dbReference>
<proteinExistence type="predicted"/>
<evidence type="ECO:0000256" key="5">
    <source>
        <dbReference type="ARBA" id="ARBA00022840"/>
    </source>
</evidence>
<evidence type="ECO:0000259" key="8">
    <source>
        <dbReference type="Pfam" id="PF23247"/>
    </source>
</evidence>
<dbReference type="Gene3D" id="1.10.10.10">
    <property type="entry name" value="Winged helix-like DNA-binding domain superfamily/Winged helix DNA-binding domain"/>
    <property type="match status" value="1"/>
</dbReference>
<dbReference type="Pfam" id="PF18052">
    <property type="entry name" value="Rx_N"/>
    <property type="match status" value="1"/>
</dbReference>
<evidence type="ECO:0000256" key="3">
    <source>
        <dbReference type="ARBA" id="ARBA00022741"/>
    </source>
</evidence>
<feature type="domain" description="Disease resistance protein winged helix" evidence="9">
    <location>
        <begin position="433"/>
        <end position="503"/>
    </location>
</feature>
<dbReference type="SMART" id="SM00367">
    <property type="entry name" value="LRR_CC"/>
    <property type="match status" value="5"/>
</dbReference>
<dbReference type="PRINTS" id="PR00364">
    <property type="entry name" value="DISEASERSIST"/>
</dbReference>
<dbReference type="InterPro" id="IPR032675">
    <property type="entry name" value="LRR_dom_sf"/>
</dbReference>
<gene>
    <name evidence="12" type="primary">LOC103322751</name>
</gene>
<dbReference type="Pfam" id="PF25019">
    <property type="entry name" value="LRR_R13L1-DRL21"/>
    <property type="match status" value="1"/>
</dbReference>
<protein>
    <submittedName>
        <fullName evidence="12">Disease resistance protein RGA3</fullName>
    </submittedName>
</protein>
<evidence type="ECO:0000259" key="6">
    <source>
        <dbReference type="Pfam" id="PF00931"/>
    </source>
</evidence>
<reference evidence="11" key="1">
    <citation type="journal article" date="2012" name="Nat. Commun.">
        <title>The genome of Prunus mume.</title>
        <authorList>
            <person name="Zhang Q."/>
            <person name="Chen W."/>
            <person name="Sun L."/>
            <person name="Zhao F."/>
            <person name="Huang B."/>
            <person name="Yang W."/>
            <person name="Tao Y."/>
            <person name="Wang J."/>
            <person name="Yuan Z."/>
            <person name="Fan G."/>
            <person name="Xing Z."/>
            <person name="Han C."/>
            <person name="Pan H."/>
            <person name="Zhong X."/>
            <person name="Shi W."/>
            <person name="Liang X."/>
            <person name="Du D."/>
            <person name="Sun F."/>
            <person name="Xu Z."/>
            <person name="Hao R."/>
            <person name="Lv T."/>
            <person name="Lv Y."/>
            <person name="Zheng Z."/>
            <person name="Sun M."/>
            <person name="Luo L."/>
            <person name="Cai M."/>
            <person name="Gao Y."/>
            <person name="Wang J."/>
            <person name="Yin Y."/>
            <person name="Xu X."/>
            <person name="Cheng T."/>
            <person name="Wang J."/>
        </authorList>
    </citation>
    <scope>NUCLEOTIDE SEQUENCE [LARGE SCALE GENOMIC DNA]</scope>
</reference>
<accession>A0ABM1LJ85</accession>
<evidence type="ECO:0000259" key="10">
    <source>
        <dbReference type="Pfam" id="PF25019"/>
    </source>
</evidence>
<dbReference type="PANTHER" id="PTHR36766:SF70">
    <property type="entry name" value="DISEASE RESISTANCE PROTEIN RGA4"/>
    <property type="match status" value="1"/>
</dbReference>
<organism evidence="11 12">
    <name type="scientific">Prunus mume</name>
    <name type="common">Japanese apricot</name>
    <name type="synonym">Armeniaca mume</name>
    <dbReference type="NCBI Taxonomy" id="102107"/>
    <lineage>
        <taxon>Eukaryota</taxon>
        <taxon>Viridiplantae</taxon>
        <taxon>Streptophyta</taxon>
        <taxon>Embryophyta</taxon>
        <taxon>Tracheophyta</taxon>
        <taxon>Spermatophyta</taxon>
        <taxon>Magnoliopsida</taxon>
        <taxon>eudicotyledons</taxon>
        <taxon>Gunneridae</taxon>
        <taxon>Pentapetalae</taxon>
        <taxon>rosids</taxon>
        <taxon>fabids</taxon>
        <taxon>Rosales</taxon>
        <taxon>Rosaceae</taxon>
        <taxon>Amygdaloideae</taxon>
        <taxon>Amygdaleae</taxon>
        <taxon>Prunus</taxon>
    </lineage>
</organism>
<evidence type="ECO:0000256" key="2">
    <source>
        <dbReference type="ARBA" id="ARBA00022737"/>
    </source>
</evidence>
<feature type="domain" description="Disease resistance N-terminal" evidence="7">
    <location>
        <begin position="14"/>
        <end position="99"/>
    </location>
</feature>
<dbReference type="SUPFAM" id="SSF52540">
    <property type="entry name" value="P-loop containing nucleoside triphosphate hydrolases"/>
    <property type="match status" value="1"/>
</dbReference>
<evidence type="ECO:0000313" key="12">
    <source>
        <dbReference type="RefSeq" id="XP_016647462.1"/>
    </source>
</evidence>
<evidence type="ECO:0000259" key="9">
    <source>
        <dbReference type="Pfam" id="PF23559"/>
    </source>
</evidence>
<evidence type="ECO:0000256" key="4">
    <source>
        <dbReference type="ARBA" id="ARBA00022821"/>
    </source>
</evidence>
<dbReference type="InterPro" id="IPR041118">
    <property type="entry name" value="Rx_N"/>
</dbReference>
<keyword evidence="1" id="KW-0433">Leucine-rich repeat</keyword>
<evidence type="ECO:0000256" key="1">
    <source>
        <dbReference type="ARBA" id="ARBA00022614"/>
    </source>
</evidence>
<dbReference type="SUPFAM" id="SSF52058">
    <property type="entry name" value="L domain-like"/>
    <property type="match status" value="2"/>
</dbReference>
<dbReference type="PANTHER" id="PTHR36766">
    <property type="entry name" value="PLANT BROAD-SPECTRUM MILDEW RESISTANCE PROTEIN RPW8"/>
    <property type="match status" value="1"/>
</dbReference>
<sequence length="1329" mass="149205">MAVESLLTFAAEGILKKVALLAAQEFMLAWGFKGELKKLGQSLSVLQDFLGGAAEQARDRGKAVEDWVEKLKDIAHDADNVLDEINYEILRSQVELQNHMKKKVLNFLSSSNATLFRQKMAHKIKKINASLADLKSEASFIGLVAKKIDPVAQGMGSRETVSSFDDDESIFGREEVVSDIVKTLISSNNQQKLSVAAIVGMAGLGKTTLAKSVYNDDAIDKSFDKRIWVCVSNTFEVNLILGRILELLNSAKTGIQSQEALLKNLKEELTGKRYMLILDDVWNEDDIKWNILMSCLSKLNSAQGSTIIVTTRSANVASIIETLPRYDLKNLSTEDCWSILKHRAFPNGSTPIAPDLERIGKVIAEKCAGIPLVAKVLGGMMHSKNSTDEWLSIQESKIWELPQGEDRIISALKLSFDALKSPSLKQCFAYCSIFMKDVEIERDDLIQLWMAQGLLHSSSSLEMEDIGNEYFYILLENSFFQDVVKDDWGIITKCKMHDLVHDLSELVSRYDEEDKLDVGQAQFPSLIPKKISERNAGKLRSLFVNGEALGNILASFKSLRVLKLYRSDIEGLPISIGELKHLRYLDVSETHIKELPKSIGRLYNLQTLRMPSSSSLQTFPKELQNLINLRHVYFNEYIEVPFGIRRLTHLQTLPSFTLDGTRSHGIDELGGLNKLKGELIIRSLEYVRGKDEAKESNLAGKTNIQSLRLEWGNSRERNDDDKEVLDGLEPHPKLESLYISSFLGSKFASWMMSGLPGNLKKIVLSNCRECEVVPTLGHLPNLRHVDFYFMDKLKCLGDEFYGYNQTRPAFFPALKTLRFSSCHALIEWKEATVMSTVAVFPCLEELSLSSLMQLKNAPSHFPSLQKLHIHVLDNVMPIENICSQLTTLTSLYMQGIKELTSLPVGMVEKNQNLRSLIIGHFENLRHLPDGLLHKLPLLDELFISSCPNLELIPITEGLPCLRELKIKDCKKLSSLPSGLKYCTSLQMLSISRCPNLTSIPIPQQFSIAYCPKLTSISIHSLTSLRKLFIYDYGPESISSSLEELSLLGCTSLREVNIRNCKGFSSILSGLKSCTSLRSLCVDTCPNLMHLPIDGLQTLVSLEELRICYCPNLEAVPNLDYLTSLRELHIYSCRGLTSIPSGLASCTSLTNLSIDSCPNLVSIAEDVSRLQSLTRLSIYDCGKLQCLPTGLQFLTRLEHLTIGKFSEELDSFPDFEAPSHVEELRLWGWPKLKSLPQQIQHFTSLTSLSIISFNQVEALPEWLGNLTSLTFLGIQRCEYLMYLPPVKAMQRLDKLQELVVDGCTRLEERCAKKVGLEWPKISHVPNVTVY</sequence>
<dbReference type="Gene3D" id="3.40.50.300">
    <property type="entry name" value="P-loop containing nucleotide triphosphate hydrolases"/>
    <property type="match status" value="1"/>
</dbReference>
<feature type="domain" description="NB-ARC" evidence="6">
    <location>
        <begin position="174"/>
        <end position="347"/>
    </location>
</feature>
<keyword evidence="5" id="KW-0067">ATP-binding</keyword>
<dbReference type="Gene3D" id="1.20.5.4130">
    <property type="match status" value="1"/>
</dbReference>
<keyword evidence="3" id="KW-0547">Nucleotide-binding</keyword>
<dbReference type="GeneID" id="103322751"/>
<dbReference type="Proteomes" id="UP000694861">
    <property type="component" value="Linkage group LG2"/>
</dbReference>
<dbReference type="Pfam" id="PF23247">
    <property type="entry name" value="LRR_RPS2"/>
    <property type="match status" value="2"/>
</dbReference>
<dbReference type="InterPro" id="IPR057135">
    <property type="entry name" value="At4g27190-like_LRR"/>
</dbReference>
<keyword evidence="11" id="KW-1185">Reference proteome</keyword>
<dbReference type="InterPro" id="IPR002182">
    <property type="entry name" value="NB-ARC"/>
</dbReference>
<dbReference type="InterPro" id="IPR056789">
    <property type="entry name" value="LRR_R13L1-DRL21"/>
</dbReference>
<evidence type="ECO:0000313" key="11">
    <source>
        <dbReference type="Proteomes" id="UP000694861"/>
    </source>
</evidence>
<feature type="domain" description="Disease resistance protein At4g27190-like leucine-rich repeats" evidence="8">
    <location>
        <begin position="1072"/>
        <end position="1201"/>
    </location>
</feature>
<dbReference type="RefSeq" id="XP_016647462.1">
    <property type="nucleotide sequence ID" value="XM_016791976.1"/>
</dbReference>
<feature type="domain" description="R13L1/DRL21-like LRR repeat region" evidence="10">
    <location>
        <begin position="666"/>
        <end position="787"/>
    </location>
</feature>
<name>A0ABM1LJ85_PRUMU</name>
<dbReference type="InterPro" id="IPR006553">
    <property type="entry name" value="Leu-rich_rpt_Cys-con_subtyp"/>
</dbReference>
<dbReference type="Pfam" id="PF00931">
    <property type="entry name" value="NB-ARC"/>
    <property type="match status" value="1"/>
</dbReference>
<feature type="domain" description="Disease resistance protein At4g27190-like leucine-rich repeats" evidence="8">
    <location>
        <begin position="911"/>
        <end position="1047"/>
    </location>
</feature>